<dbReference type="PANTHER" id="PTHR13847:SF287">
    <property type="entry name" value="FAD-DEPENDENT OXIDOREDUCTASE DOMAIN-CONTAINING PROTEIN 1"/>
    <property type="match status" value="1"/>
</dbReference>
<keyword evidence="1 3" id="KW-0560">Oxidoreductase</keyword>
<dbReference type="RefSeq" id="WP_279964136.1">
    <property type="nucleotide sequence ID" value="NZ_CP122537.1"/>
</dbReference>
<reference evidence="3 4" key="1">
    <citation type="submission" date="2023-04" db="EMBL/GenBank/DDBJ databases">
        <title>Jannaschia ovalis sp. nov., a marine bacterium isolated from sea tidal flat.</title>
        <authorList>
            <person name="Kwon D.Y."/>
            <person name="Kim J.-J."/>
        </authorList>
    </citation>
    <scope>NUCLEOTIDE SEQUENCE [LARGE SCALE GENOMIC DNA]</scope>
    <source>
        <strain evidence="3 4">GRR-S6-38</strain>
    </source>
</reference>
<dbReference type="InterPro" id="IPR036188">
    <property type="entry name" value="FAD/NAD-bd_sf"/>
</dbReference>
<accession>A0ABY8L862</accession>
<evidence type="ECO:0000256" key="1">
    <source>
        <dbReference type="ARBA" id="ARBA00023002"/>
    </source>
</evidence>
<dbReference type="Gene3D" id="3.30.9.10">
    <property type="entry name" value="D-Amino Acid Oxidase, subunit A, domain 2"/>
    <property type="match status" value="1"/>
</dbReference>
<dbReference type="InterPro" id="IPR006076">
    <property type="entry name" value="FAD-dep_OxRdtase"/>
</dbReference>
<dbReference type="GO" id="GO:0016491">
    <property type="term" value="F:oxidoreductase activity"/>
    <property type="evidence" value="ECO:0007669"/>
    <property type="project" value="UniProtKB-KW"/>
</dbReference>
<name>A0ABY8L862_9RHOB</name>
<dbReference type="PANTHER" id="PTHR13847">
    <property type="entry name" value="SARCOSINE DEHYDROGENASE-RELATED"/>
    <property type="match status" value="1"/>
</dbReference>
<proteinExistence type="predicted"/>
<evidence type="ECO:0000259" key="2">
    <source>
        <dbReference type="Pfam" id="PF01266"/>
    </source>
</evidence>
<dbReference type="EMBL" id="CP122537">
    <property type="protein sequence ID" value="WGH77558.1"/>
    <property type="molecule type" value="Genomic_DNA"/>
</dbReference>
<feature type="domain" description="FAD dependent oxidoreductase" evidence="2">
    <location>
        <begin position="3"/>
        <end position="332"/>
    </location>
</feature>
<dbReference type="SUPFAM" id="SSF51905">
    <property type="entry name" value="FAD/NAD(P)-binding domain"/>
    <property type="match status" value="1"/>
</dbReference>
<evidence type="ECO:0000313" key="4">
    <source>
        <dbReference type="Proteomes" id="UP001243420"/>
    </source>
</evidence>
<gene>
    <name evidence="3" type="ORF">P8627_10975</name>
</gene>
<organism evidence="3 4">
    <name type="scientific">Jannaschia ovalis</name>
    <dbReference type="NCBI Taxonomy" id="3038773"/>
    <lineage>
        <taxon>Bacteria</taxon>
        <taxon>Pseudomonadati</taxon>
        <taxon>Pseudomonadota</taxon>
        <taxon>Alphaproteobacteria</taxon>
        <taxon>Rhodobacterales</taxon>
        <taxon>Roseobacteraceae</taxon>
        <taxon>Jannaschia</taxon>
    </lineage>
</organism>
<evidence type="ECO:0000313" key="3">
    <source>
        <dbReference type="EMBL" id="WGH77558.1"/>
    </source>
</evidence>
<dbReference type="Gene3D" id="3.50.50.60">
    <property type="entry name" value="FAD/NAD(P)-binding domain"/>
    <property type="match status" value="1"/>
</dbReference>
<dbReference type="EC" id="1.-.-.-" evidence="3"/>
<sequence>MDDFLIIGGGIAGMSAGAALSGLGRVTLWEAEDATGYHASGRSAAMFEQSYGAPEVIELNRASHAAHRDAGHLSPRGLMLVGLAGEEAIFAESLAQMGLEPIDPDAARAAVPILSSRVTRTARDTEAADLDTHAMLEGARRAIRAGGGRVETGRRVDAVERVPGGWRARAGTAAAEAAILVNAAGAWADAVAALAGVAPLGLIPMRRSMARLAAPGGHDVSGWPMLLGAGETWYAKPDAGALLVSPAEEEPCAAMDAWADDMVLAEGLARYEAAVSVPVTRPIATWAGLRTFAPDRLLAIGPGEAPGFFWCAGQGGYGFQTAPAAARLLADRVAGRPPEIGARLAAALDPGRFVPARSPA</sequence>
<dbReference type="Proteomes" id="UP001243420">
    <property type="component" value="Chromosome"/>
</dbReference>
<dbReference type="Pfam" id="PF01266">
    <property type="entry name" value="DAO"/>
    <property type="match status" value="1"/>
</dbReference>
<keyword evidence="4" id="KW-1185">Reference proteome</keyword>
<protein>
    <submittedName>
        <fullName evidence="3">FAD-dependent oxidoreductase</fullName>
        <ecNumber evidence="3">1.-.-.-</ecNumber>
    </submittedName>
</protein>